<dbReference type="InterPro" id="IPR013762">
    <property type="entry name" value="Integrase-like_cat_sf"/>
</dbReference>
<keyword evidence="2" id="KW-0229">DNA integration</keyword>
<dbReference type="PROSITE" id="PS51898">
    <property type="entry name" value="TYR_RECOMBINASE"/>
    <property type="match status" value="1"/>
</dbReference>
<evidence type="ECO:0000256" key="4">
    <source>
        <dbReference type="ARBA" id="ARBA00023172"/>
    </source>
</evidence>
<feature type="domain" description="Tyr recombinase" evidence="5">
    <location>
        <begin position="204"/>
        <end position="380"/>
    </location>
</feature>
<evidence type="ECO:0000313" key="7">
    <source>
        <dbReference type="Proteomes" id="UP000058074"/>
    </source>
</evidence>
<proteinExistence type="inferred from homology"/>
<evidence type="ECO:0000259" key="5">
    <source>
        <dbReference type="PROSITE" id="PS51898"/>
    </source>
</evidence>
<keyword evidence="3" id="KW-0238">DNA-binding</keyword>
<dbReference type="Gene3D" id="1.10.150.130">
    <property type="match status" value="1"/>
</dbReference>
<dbReference type="AlphaFoldDB" id="A0A0N9USV1"/>
<dbReference type="InterPro" id="IPR025166">
    <property type="entry name" value="Integrase_DNA_bind_dom"/>
</dbReference>
<dbReference type="Proteomes" id="UP000058074">
    <property type="component" value="Chromosome"/>
</dbReference>
<dbReference type="KEGG" id="smag:AN936_04905"/>
<evidence type="ECO:0000256" key="1">
    <source>
        <dbReference type="ARBA" id="ARBA00008857"/>
    </source>
</evidence>
<dbReference type="InterPro" id="IPR002104">
    <property type="entry name" value="Integrase_catalytic"/>
</dbReference>
<dbReference type="Gene3D" id="3.30.160.390">
    <property type="entry name" value="Integrase, DNA-binding domain"/>
    <property type="match status" value="1"/>
</dbReference>
<keyword evidence="4" id="KW-0233">DNA recombination</keyword>
<dbReference type="Gene3D" id="1.10.443.10">
    <property type="entry name" value="Intergrase catalytic core"/>
    <property type="match status" value="1"/>
</dbReference>
<dbReference type="CDD" id="cd00801">
    <property type="entry name" value="INT_P4_C"/>
    <property type="match status" value="1"/>
</dbReference>
<dbReference type="InterPro" id="IPR011010">
    <property type="entry name" value="DNA_brk_join_enz"/>
</dbReference>
<dbReference type="InterPro" id="IPR038488">
    <property type="entry name" value="Integrase_DNA-bd_sf"/>
</dbReference>
<dbReference type="Pfam" id="PF13356">
    <property type="entry name" value="Arm-DNA-bind_3"/>
    <property type="match status" value="1"/>
</dbReference>
<dbReference type="GO" id="GO:0015074">
    <property type="term" value="P:DNA integration"/>
    <property type="evidence" value="ECO:0007669"/>
    <property type="project" value="UniProtKB-KW"/>
</dbReference>
<dbReference type="PATRIC" id="fig|33050.5.peg.1010"/>
<name>A0A0N9USV1_SPHMC</name>
<protein>
    <submittedName>
        <fullName evidence="6">Integrase</fullName>
    </submittedName>
</protein>
<reference evidence="6 7" key="1">
    <citation type="journal article" date="2015" name="Genome Announc.">
        <title>Complete Genome Sequence of Polypropylene Glycol- and Polyethylene Glycol-Degrading Sphingopyxis macrogoltabida Strain EY-1.</title>
        <authorList>
            <person name="Ohtsubo Y."/>
            <person name="Nagata Y."/>
            <person name="Numata M."/>
            <person name="Tsuchikane K."/>
            <person name="Hosoyama A."/>
            <person name="Yamazoe A."/>
            <person name="Tsuda M."/>
            <person name="Fujita N."/>
            <person name="Kawai F."/>
        </authorList>
    </citation>
    <scope>NUCLEOTIDE SEQUENCE [LARGE SCALE GENOMIC DNA]</scope>
    <source>
        <strain evidence="6 7">EY-1</strain>
    </source>
</reference>
<accession>A0A0N9USV1</accession>
<dbReference type="OrthoDB" id="7388552at2"/>
<dbReference type="GO" id="GO:0006310">
    <property type="term" value="P:DNA recombination"/>
    <property type="evidence" value="ECO:0007669"/>
    <property type="project" value="UniProtKB-KW"/>
</dbReference>
<evidence type="ECO:0000256" key="3">
    <source>
        <dbReference type="ARBA" id="ARBA00023125"/>
    </source>
</evidence>
<organism evidence="6 7">
    <name type="scientific">Sphingopyxis macrogoltabida</name>
    <name type="common">Sphingomonas macrogoltabidus</name>
    <dbReference type="NCBI Taxonomy" id="33050"/>
    <lineage>
        <taxon>Bacteria</taxon>
        <taxon>Pseudomonadati</taxon>
        <taxon>Pseudomonadota</taxon>
        <taxon>Alphaproteobacteria</taxon>
        <taxon>Sphingomonadales</taxon>
        <taxon>Sphingomonadaceae</taxon>
        <taxon>Sphingopyxis</taxon>
    </lineage>
</organism>
<dbReference type="PANTHER" id="PTHR30629:SF2">
    <property type="entry name" value="PROPHAGE INTEGRASE INTS-RELATED"/>
    <property type="match status" value="1"/>
</dbReference>
<dbReference type="GO" id="GO:0003677">
    <property type="term" value="F:DNA binding"/>
    <property type="evidence" value="ECO:0007669"/>
    <property type="project" value="UniProtKB-KW"/>
</dbReference>
<dbReference type="InterPro" id="IPR050808">
    <property type="entry name" value="Phage_Integrase"/>
</dbReference>
<evidence type="ECO:0000313" key="6">
    <source>
        <dbReference type="EMBL" id="ALH79720.1"/>
    </source>
</evidence>
<dbReference type="InterPro" id="IPR010998">
    <property type="entry name" value="Integrase_recombinase_N"/>
</dbReference>
<evidence type="ECO:0000256" key="2">
    <source>
        <dbReference type="ARBA" id="ARBA00022908"/>
    </source>
</evidence>
<dbReference type="Pfam" id="PF00589">
    <property type="entry name" value="Phage_integrase"/>
    <property type="match status" value="1"/>
</dbReference>
<dbReference type="RefSeq" id="WP_054587152.1">
    <property type="nucleotide sequence ID" value="NZ_CP012700.1"/>
</dbReference>
<gene>
    <name evidence="6" type="ORF">AN936_04905</name>
</gene>
<dbReference type="SUPFAM" id="SSF56349">
    <property type="entry name" value="DNA breaking-rejoining enzymes"/>
    <property type="match status" value="1"/>
</dbReference>
<dbReference type="Pfam" id="PF22022">
    <property type="entry name" value="Phage_int_M"/>
    <property type="match status" value="1"/>
</dbReference>
<dbReference type="InterPro" id="IPR053876">
    <property type="entry name" value="Phage_int_M"/>
</dbReference>
<sequence>MGKLTAVAVKAAMANPGTYQDGDGLVLRVDKRGGAYWVLRLQRDGKRQDIGLGSAKQMTLAEARQKATVLRKAVKVDHRDVLAEKKDEAAAKVTFRAAATQYHSENEAGWKSTVYARQWLASLENYAFPKLGDMPTGSISSADIIAVLTPIWQEIPDTARQVRNRICAVLDYSHAKGWRSREAPSGNGSLKAGRGLPRQVKVRENRKAMPYVALPGFLTALRRKPSFGRLALELLILTGVRSQEVRLATWSEFDLESRLWTIPAEHMKRNKAHIVPLSDEALAVLAKADALRMSESDVVFPGVAGKPMSDMTLLKVLRDMSEPYHVHGFRSAFTDWAANEGIPDAVVEAALAHKTPDAVQAAYRRTTYLGTPDQPGARVKLMAAWGRYCLGVATGADRAAPPA</sequence>
<dbReference type="PANTHER" id="PTHR30629">
    <property type="entry name" value="PROPHAGE INTEGRASE"/>
    <property type="match status" value="1"/>
</dbReference>
<dbReference type="EMBL" id="CP012700">
    <property type="protein sequence ID" value="ALH79720.1"/>
    <property type="molecule type" value="Genomic_DNA"/>
</dbReference>
<comment type="similarity">
    <text evidence="1">Belongs to the 'phage' integrase family.</text>
</comment>